<sequence>MTTAMSIPGFIELPNPGAEGIPFYTPKQDPPSGLALDALPKLQPEPATGSVDINGNQTQPKPLPLLFTPIKMREVEFHNRIVVAPMCQYSSQDGFITPWHMAHIGGICSRGPGLTFVEATAVTPEGRITPQCAGIWDDKHIKGWADLVDFAHSQNQKIAIQLAHSGRKGSTVAPFLHYGMVATENIGGWPNDVVGPSEEPWDEYHATPNVLTKEGIKQLVQAWVDATKRALKAGFDIIEVHSAHGYLLNSFCSPAVNMRTDEYGGSFENRIRFTLEVVDAVRATIPEGMPLWLRISASDWLEESMPDSPSWRVEDTIRLAKILAEHGVDVINISCAGNHREQRMAERSLQPVLAGKVWEAIQNSDVRVKRKGERGEKMLVGAAGGVKTGQEGERLLQEHKCDVVLVGRQFTRDPGTVWAMAEDLDVSVYLAKQIGWGWGGRGSSLSRRAPKVVKKDE</sequence>
<gene>
    <name evidence="7" type="ORF">D9758_006892</name>
</gene>
<evidence type="ECO:0000256" key="2">
    <source>
        <dbReference type="ARBA" id="ARBA00022630"/>
    </source>
</evidence>
<dbReference type="GO" id="GO:0003959">
    <property type="term" value="F:NADPH dehydrogenase activity"/>
    <property type="evidence" value="ECO:0007669"/>
    <property type="project" value="InterPro"/>
</dbReference>
<evidence type="ECO:0000256" key="5">
    <source>
        <dbReference type="ARBA" id="ARBA00023002"/>
    </source>
</evidence>
<dbReference type="Gene3D" id="3.20.20.70">
    <property type="entry name" value="Aldolase class I"/>
    <property type="match status" value="1"/>
</dbReference>
<dbReference type="SUPFAM" id="SSF51395">
    <property type="entry name" value="FMN-linked oxidoreductases"/>
    <property type="match status" value="1"/>
</dbReference>
<evidence type="ECO:0000256" key="3">
    <source>
        <dbReference type="ARBA" id="ARBA00022643"/>
    </source>
</evidence>
<evidence type="ECO:0000256" key="1">
    <source>
        <dbReference type="ARBA" id="ARBA00001917"/>
    </source>
</evidence>
<reference evidence="7 8" key="1">
    <citation type="journal article" date="2020" name="ISME J.">
        <title>Uncovering the hidden diversity of litter-decomposition mechanisms in mushroom-forming fungi.</title>
        <authorList>
            <person name="Floudas D."/>
            <person name="Bentzer J."/>
            <person name="Ahren D."/>
            <person name="Johansson T."/>
            <person name="Persson P."/>
            <person name="Tunlid A."/>
        </authorList>
    </citation>
    <scope>NUCLEOTIDE SEQUENCE [LARGE SCALE GENOMIC DNA]</scope>
    <source>
        <strain evidence="7 8">CBS 291.85</strain>
    </source>
</reference>
<keyword evidence="4" id="KW-0521">NADP</keyword>
<organism evidence="7 8">
    <name type="scientific">Tetrapyrgos nigripes</name>
    <dbReference type="NCBI Taxonomy" id="182062"/>
    <lineage>
        <taxon>Eukaryota</taxon>
        <taxon>Fungi</taxon>
        <taxon>Dikarya</taxon>
        <taxon>Basidiomycota</taxon>
        <taxon>Agaricomycotina</taxon>
        <taxon>Agaricomycetes</taxon>
        <taxon>Agaricomycetidae</taxon>
        <taxon>Agaricales</taxon>
        <taxon>Marasmiineae</taxon>
        <taxon>Marasmiaceae</taxon>
        <taxon>Tetrapyrgos</taxon>
    </lineage>
</organism>
<dbReference type="AlphaFoldDB" id="A0A8H5GSX4"/>
<dbReference type="GO" id="GO:0010181">
    <property type="term" value="F:FMN binding"/>
    <property type="evidence" value="ECO:0007669"/>
    <property type="project" value="InterPro"/>
</dbReference>
<evidence type="ECO:0000313" key="7">
    <source>
        <dbReference type="EMBL" id="KAF5370330.1"/>
    </source>
</evidence>
<keyword evidence="8" id="KW-1185">Reference proteome</keyword>
<dbReference type="PANTHER" id="PTHR43303:SF4">
    <property type="entry name" value="NADPH DEHYDROGENASE C23G7.10C-RELATED"/>
    <property type="match status" value="1"/>
</dbReference>
<dbReference type="InterPro" id="IPR044152">
    <property type="entry name" value="YqjM-like"/>
</dbReference>
<comment type="cofactor">
    <cofactor evidence="1">
        <name>FMN</name>
        <dbReference type="ChEBI" id="CHEBI:58210"/>
    </cofactor>
</comment>
<accession>A0A8H5GSX4</accession>
<protein>
    <recommendedName>
        <fullName evidence="6">NADH:flavin oxidoreductase/NADH oxidase N-terminal domain-containing protein</fullName>
    </recommendedName>
</protein>
<dbReference type="Proteomes" id="UP000559256">
    <property type="component" value="Unassembled WGS sequence"/>
</dbReference>
<dbReference type="InterPro" id="IPR013785">
    <property type="entry name" value="Aldolase_TIM"/>
</dbReference>
<keyword evidence="5" id="KW-0560">Oxidoreductase</keyword>
<dbReference type="CDD" id="cd02932">
    <property type="entry name" value="OYE_YqiM_FMN"/>
    <property type="match status" value="1"/>
</dbReference>
<feature type="domain" description="NADH:flavin oxidoreductase/NADH oxidase N-terminal" evidence="6">
    <location>
        <begin position="66"/>
        <end position="419"/>
    </location>
</feature>
<proteinExistence type="predicted"/>
<keyword evidence="2" id="KW-0285">Flavoprotein</keyword>
<dbReference type="OrthoDB" id="72788at2759"/>
<dbReference type="EMBL" id="JAACJM010000011">
    <property type="protein sequence ID" value="KAF5370330.1"/>
    <property type="molecule type" value="Genomic_DNA"/>
</dbReference>
<evidence type="ECO:0000256" key="4">
    <source>
        <dbReference type="ARBA" id="ARBA00022857"/>
    </source>
</evidence>
<dbReference type="PANTHER" id="PTHR43303">
    <property type="entry name" value="NADPH DEHYDROGENASE C23G7.10C-RELATED"/>
    <property type="match status" value="1"/>
</dbReference>
<dbReference type="InterPro" id="IPR001155">
    <property type="entry name" value="OxRdtase_FMN_N"/>
</dbReference>
<keyword evidence="3" id="KW-0288">FMN</keyword>
<dbReference type="GO" id="GO:0050661">
    <property type="term" value="F:NADP binding"/>
    <property type="evidence" value="ECO:0007669"/>
    <property type="project" value="InterPro"/>
</dbReference>
<evidence type="ECO:0000313" key="8">
    <source>
        <dbReference type="Proteomes" id="UP000559256"/>
    </source>
</evidence>
<evidence type="ECO:0000259" key="6">
    <source>
        <dbReference type="Pfam" id="PF00724"/>
    </source>
</evidence>
<dbReference type="Pfam" id="PF00724">
    <property type="entry name" value="Oxidored_FMN"/>
    <property type="match status" value="1"/>
</dbReference>
<name>A0A8H5GSX4_9AGAR</name>
<comment type="caution">
    <text evidence="7">The sequence shown here is derived from an EMBL/GenBank/DDBJ whole genome shotgun (WGS) entry which is preliminary data.</text>
</comment>